<dbReference type="InterPro" id="IPR050855">
    <property type="entry name" value="NDM-1-like"/>
</dbReference>
<reference evidence="2 3" key="1">
    <citation type="submission" date="2018-10" db="EMBL/GenBank/DDBJ databases">
        <title>Oceanobacillus sp. YLB-02 draft genome.</title>
        <authorList>
            <person name="Yu L."/>
        </authorList>
    </citation>
    <scope>NUCLEOTIDE SEQUENCE [LARGE SCALE GENOMIC DNA]</scope>
    <source>
        <strain evidence="2 3">YLB-02</strain>
    </source>
</reference>
<dbReference type="GO" id="GO:0016787">
    <property type="term" value="F:hydrolase activity"/>
    <property type="evidence" value="ECO:0007669"/>
    <property type="project" value="UniProtKB-KW"/>
</dbReference>
<feature type="domain" description="Metallo-beta-lactamase" evidence="1">
    <location>
        <begin position="38"/>
        <end position="248"/>
    </location>
</feature>
<dbReference type="PANTHER" id="PTHR42951:SF17">
    <property type="entry name" value="METALLO-BETA-LACTAMASE DOMAIN-CONTAINING PROTEIN"/>
    <property type="match status" value="1"/>
</dbReference>
<gene>
    <name evidence="2" type="ORF">D8M04_17505</name>
</gene>
<sequence length="287" mass="31624">MPKDISYGDDYKYIPATSVSSGLGVEMLPDLYCHTIQIVNICLVGNPENNDFVLVDAGMPDSANKIISVTEERFGPNSRPKAIILTHGHFDHVGAIVELVKHWDVPVYAHELELPFLTGIKNYPEPDSSVEGGLIAKISPMFPNEPVNLGGNVKALPADGSIPAMPGWRWIHTPGHAPGHISLFRDEDHSLIAGDAFVTVRQDSLYKVVTQQEEINGPPRYLTTDWDAAWESVKKLHNLKPSVAVTGHGMPVYGQELSNGLEKLVNEFEEIAIPDYGKYVNKNKHTN</sequence>
<name>A0A498D271_9BACI</name>
<dbReference type="InterPro" id="IPR036866">
    <property type="entry name" value="RibonucZ/Hydroxyglut_hydro"/>
</dbReference>
<dbReference type="RefSeq" id="WP_121524710.1">
    <property type="nucleotide sequence ID" value="NZ_RCHR01000008.1"/>
</dbReference>
<dbReference type="Pfam" id="PF00753">
    <property type="entry name" value="Lactamase_B"/>
    <property type="match status" value="1"/>
</dbReference>
<dbReference type="InterPro" id="IPR001279">
    <property type="entry name" value="Metallo-B-lactamas"/>
</dbReference>
<evidence type="ECO:0000313" key="3">
    <source>
        <dbReference type="Proteomes" id="UP000270219"/>
    </source>
</evidence>
<dbReference type="Proteomes" id="UP000270219">
    <property type="component" value="Unassembled WGS sequence"/>
</dbReference>
<keyword evidence="2" id="KW-0378">Hydrolase</keyword>
<dbReference type="CDD" id="cd07721">
    <property type="entry name" value="yflN-like_MBL-fold"/>
    <property type="match status" value="1"/>
</dbReference>
<accession>A0A498D271</accession>
<protein>
    <submittedName>
        <fullName evidence="2">MBL fold metallo-hydrolase</fullName>
    </submittedName>
</protein>
<dbReference type="PANTHER" id="PTHR42951">
    <property type="entry name" value="METALLO-BETA-LACTAMASE DOMAIN-CONTAINING"/>
    <property type="match status" value="1"/>
</dbReference>
<comment type="caution">
    <text evidence="2">The sequence shown here is derived from an EMBL/GenBank/DDBJ whole genome shotgun (WGS) entry which is preliminary data.</text>
</comment>
<keyword evidence="3" id="KW-1185">Reference proteome</keyword>
<evidence type="ECO:0000313" key="2">
    <source>
        <dbReference type="EMBL" id="RLL41319.1"/>
    </source>
</evidence>
<dbReference type="OrthoDB" id="9802248at2"/>
<dbReference type="SUPFAM" id="SSF56281">
    <property type="entry name" value="Metallo-hydrolase/oxidoreductase"/>
    <property type="match status" value="1"/>
</dbReference>
<dbReference type="SMART" id="SM00849">
    <property type="entry name" value="Lactamase_B"/>
    <property type="match status" value="1"/>
</dbReference>
<proteinExistence type="predicted"/>
<dbReference type="EMBL" id="RCHR01000008">
    <property type="protein sequence ID" value="RLL41319.1"/>
    <property type="molecule type" value="Genomic_DNA"/>
</dbReference>
<dbReference type="AlphaFoldDB" id="A0A498D271"/>
<evidence type="ECO:0000259" key="1">
    <source>
        <dbReference type="SMART" id="SM00849"/>
    </source>
</evidence>
<organism evidence="2 3">
    <name type="scientific">Oceanobacillus piezotolerans</name>
    <dbReference type="NCBI Taxonomy" id="2448030"/>
    <lineage>
        <taxon>Bacteria</taxon>
        <taxon>Bacillati</taxon>
        <taxon>Bacillota</taxon>
        <taxon>Bacilli</taxon>
        <taxon>Bacillales</taxon>
        <taxon>Bacillaceae</taxon>
        <taxon>Oceanobacillus</taxon>
    </lineage>
</organism>
<dbReference type="Gene3D" id="3.60.15.10">
    <property type="entry name" value="Ribonuclease Z/Hydroxyacylglutathione hydrolase-like"/>
    <property type="match status" value="1"/>
</dbReference>